<gene>
    <name evidence="3" type="ORF">DX130_22155</name>
</gene>
<dbReference type="EMBL" id="QUBQ01000006">
    <property type="protein sequence ID" value="REK71158.1"/>
    <property type="molecule type" value="Genomic_DNA"/>
</dbReference>
<proteinExistence type="predicted"/>
<dbReference type="Proteomes" id="UP000261905">
    <property type="component" value="Unassembled WGS sequence"/>
</dbReference>
<evidence type="ECO:0000256" key="1">
    <source>
        <dbReference type="ARBA" id="ARBA00022448"/>
    </source>
</evidence>
<keyword evidence="2" id="KW-1278">Translocase</keyword>
<protein>
    <submittedName>
        <fullName evidence="3">ABC transporter ATP-binding protein</fullName>
    </submittedName>
</protein>
<organism evidence="3 4">
    <name type="scientific">Paenibacillus paeoniae</name>
    <dbReference type="NCBI Taxonomy" id="2292705"/>
    <lineage>
        <taxon>Bacteria</taxon>
        <taxon>Bacillati</taxon>
        <taxon>Bacillota</taxon>
        <taxon>Bacilli</taxon>
        <taxon>Bacillales</taxon>
        <taxon>Paenibacillaceae</taxon>
        <taxon>Paenibacillus</taxon>
    </lineage>
</organism>
<evidence type="ECO:0000313" key="3">
    <source>
        <dbReference type="EMBL" id="REK71158.1"/>
    </source>
</evidence>
<keyword evidence="1" id="KW-0813">Transport</keyword>
<evidence type="ECO:0000313" key="4">
    <source>
        <dbReference type="Proteomes" id="UP000261905"/>
    </source>
</evidence>
<accession>A0A371P6J9</accession>
<dbReference type="SUPFAM" id="SSF52540">
    <property type="entry name" value="P-loop containing nucleoside triphosphate hydrolases"/>
    <property type="match status" value="1"/>
</dbReference>
<keyword evidence="3" id="KW-0067">ATP-binding</keyword>
<dbReference type="PANTHER" id="PTHR42794:SF1">
    <property type="entry name" value="HEMIN IMPORT ATP-BINDING PROTEIN HMUV"/>
    <property type="match status" value="1"/>
</dbReference>
<dbReference type="GO" id="GO:0005524">
    <property type="term" value="F:ATP binding"/>
    <property type="evidence" value="ECO:0007669"/>
    <property type="project" value="UniProtKB-KW"/>
</dbReference>
<keyword evidence="4" id="KW-1185">Reference proteome</keyword>
<dbReference type="AlphaFoldDB" id="A0A371P6J9"/>
<dbReference type="Gene3D" id="3.40.50.300">
    <property type="entry name" value="P-loop containing nucleotide triphosphate hydrolases"/>
    <property type="match status" value="1"/>
</dbReference>
<sequence length="64" mass="7146">MVLHDMNQAIRYSDRIIVMKEGRIVGEGAPESVMTEEMIMATYQVKVAVKSDEQSGLYMVPVGI</sequence>
<evidence type="ECO:0000256" key="2">
    <source>
        <dbReference type="ARBA" id="ARBA00022967"/>
    </source>
</evidence>
<comment type="caution">
    <text evidence="3">The sequence shown here is derived from an EMBL/GenBank/DDBJ whole genome shotgun (WGS) entry which is preliminary data.</text>
</comment>
<keyword evidence="3" id="KW-0547">Nucleotide-binding</keyword>
<reference evidence="3 4" key="1">
    <citation type="submission" date="2018-08" db="EMBL/GenBank/DDBJ databases">
        <title>Paenibacillus sp. M4BSY-1, whole genome shotgun sequence.</title>
        <authorList>
            <person name="Tuo L."/>
        </authorList>
    </citation>
    <scope>NUCLEOTIDE SEQUENCE [LARGE SCALE GENOMIC DNA]</scope>
    <source>
        <strain evidence="3 4">M4BSY-1</strain>
    </source>
</reference>
<dbReference type="PANTHER" id="PTHR42794">
    <property type="entry name" value="HEMIN IMPORT ATP-BINDING PROTEIN HMUV"/>
    <property type="match status" value="1"/>
</dbReference>
<dbReference type="InterPro" id="IPR027417">
    <property type="entry name" value="P-loop_NTPase"/>
</dbReference>
<name>A0A371P6J9_9BACL</name>